<evidence type="ECO:0000313" key="3">
    <source>
        <dbReference type="Proteomes" id="UP000029120"/>
    </source>
</evidence>
<dbReference type="InterPro" id="IPR032675">
    <property type="entry name" value="LRR_dom_sf"/>
</dbReference>
<dbReference type="AlphaFoldDB" id="A0A087G437"/>
<name>A0A087G437_ARAAL</name>
<accession>A0A087G437</accession>
<dbReference type="EMBL" id="CM002876">
    <property type="protein sequence ID" value="KFK24639.1"/>
    <property type="molecule type" value="Genomic_DNA"/>
</dbReference>
<organism evidence="2 3">
    <name type="scientific">Arabis alpina</name>
    <name type="common">Alpine rock-cress</name>
    <dbReference type="NCBI Taxonomy" id="50452"/>
    <lineage>
        <taxon>Eukaryota</taxon>
        <taxon>Viridiplantae</taxon>
        <taxon>Streptophyta</taxon>
        <taxon>Embryophyta</taxon>
        <taxon>Tracheophyta</taxon>
        <taxon>Spermatophyta</taxon>
        <taxon>Magnoliopsida</taxon>
        <taxon>eudicotyledons</taxon>
        <taxon>Gunneridae</taxon>
        <taxon>Pentapetalae</taxon>
        <taxon>rosids</taxon>
        <taxon>malvids</taxon>
        <taxon>Brassicales</taxon>
        <taxon>Brassicaceae</taxon>
        <taxon>Arabideae</taxon>
        <taxon>Arabis</taxon>
    </lineage>
</organism>
<protein>
    <recommendedName>
        <fullName evidence="1">F-box/LRR-repeat protein 15-like leucin rich repeat domain-containing protein</fullName>
    </recommendedName>
</protein>
<dbReference type="InterPro" id="IPR001611">
    <property type="entry name" value="Leu-rich_rpt"/>
</dbReference>
<dbReference type="GO" id="GO:0019005">
    <property type="term" value="C:SCF ubiquitin ligase complex"/>
    <property type="evidence" value="ECO:0007669"/>
    <property type="project" value="EnsemblPlants"/>
</dbReference>
<dbReference type="FunFam" id="3.80.10.10:FF:002762">
    <property type="entry name" value="F-box/LRR-repeat protein 3"/>
    <property type="match status" value="1"/>
</dbReference>
<dbReference type="Gramene" id="KFK24639">
    <property type="protein sequence ID" value="KFK24639"/>
    <property type="gene ID" value="AALP_AA8G005800"/>
</dbReference>
<dbReference type="Proteomes" id="UP000029120">
    <property type="component" value="Chromosome 8"/>
</dbReference>
<dbReference type="SUPFAM" id="SSF52047">
    <property type="entry name" value="RNI-like"/>
    <property type="match status" value="3"/>
</dbReference>
<keyword evidence="3" id="KW-1185">Reference proteome</keyword>
<dbReference type="OrthoDB" id="550575at2759"/>
<dbReference type="GO" id="GO:0005634">
    <property type="term" value="C:nucleus"/>
    <property type="evidence" value="ECO:0007669"/>
    <property type="project" value="EnsemblPlants"/>
</dbReference>
<sequence length="700" mass="76700">MKKTKQIHISKPFDLLSDELVFIILDLISQNPSDLKSFSLTCKWFYQAESKHRRSLKPLRAEYLPRILSRYRNTSDLDLTFCPRVTDYALSVVGCISGPTLQSVDLSRSGSFSAAGLMRLALKCVNLVEIDLSNATEMRDAAAAVIAEARSLERIKLGRCKMLTDMGIGCIAVGCRKLTMVSLKWCVGVGDLGVGLLAVKCKEIRSLDLSYLPITGKCLHDVLKLSHLEELLLEGCFGVDDDSLKSLRHDCKSLKDIFRIWLGKVVYRSSWLLHLFWNHLTFQEKMYKQKLDASSCQNLTQRGLTSLLSGARCLQRLDLAHCSSVISLDFASSLKKVSASLQSIRLDGCSVTSDGLKAIGNMCNSLKEVSLSKCVSVTDEGLSSLVMKLKDLRKLDITCCRKLSGVSITQIASSCPLLVSLKMESCSLVSREAFWLIGQKCRLLEELDLTDNEIDDEGLKSISSCHSLSSLKLGICLNITDKGLSYIGMGCSNLSELDLYRSVGITDIGISSIAQGCARLETINISYCKDITDKSLVSLSKCSWLQTFESRGCPNITSQGLAAIAVRCKRLAKLDLKKCPYINDSGLLTLAHFSQSLKQINLSDTAVTDVGLVSLANIGCIQNISVVNSSGLSPSGVAAALLGCGGLRKAKLHASLRSLLPPSLIHHLEARGCAFLWKDNTLQAELDPKYWKLQLEDNVP</sequence>
<dbReference type="GO" id="GO:0016567">
    <property type="term" value="P:protein ubiquitination"/>
    <property type="evidence" value="ECO:0007669"/>
    <property type="project" value="EnsemblPlants"/>
</dbReference>
<dbReference type="eggNOG" id="KOG1947">
    <property type="taxonomic scope" value="Eukaryota"/>
</dbReference>
<reference evidence="3" key="1">
    <citation type="journal article" date="2015" name="Nat. Plants">
        <title>Genome expansion of Arabis alpina linked with retrotransposition and reduced symmetric DNA methylation.</title>
        <authorList>
            <person name="Willing E.M."/>
            <person name="Rawat V."/>
            <person name="Mandakova T."/>
            <person name="Maumus F."/>
            <person name="James G.V."/>
            <person name="Nordstroem K.J."/>
            <person name="Becker C."/>
            <person name="Warthmann N."/>
            <person name="Chica C."/>
            <person name="Szarzynska B."/>
            <person name="Zytnicki M."/>
            <person name="Albani M.C."/>
            <person name="Kiefer C."/>
            <person name="Bergonzi S."/>
            <person name="Castaings L."/>
            <person name="Mateos J.L."/>
            <person name="Berns M.C."/>
            <person name="Bujdoso N."/>
            <person name="Piofczyk T."/>
            <person name="de Lorenzo L."/>
            <person name="Barrero-Sicilia C."/>
            <person name="Mateos I."/>
            <person name="Piednoel M."/>
            <person name="Hagmann J."/>
            <person name="Chen-Min-Tao R."/>
            <person name="Iglesias-Fernandez R."/>
            <person name="Schuster S.C."/>
            <person name="Alonso-Blanco C."/>
            <person name="Roudier F."/>
            <person name="Carbonero P."/>
            <person name="Paz-Ares J."/>
            <person name="Davis S.J."/>
            <person name="Pecinka A."/>
            <person name="Quesneville H."/>
            <person name="Colot V."/>
            <person name="Lysak M.A."/>
            <person name="Weigel D."/>
            <person name="Coupland G."/>
            <person name="Schneeberger K."/>
        </authorList>
    </citation>
    <scope>NUCLEOTIDE SEQUENCE [LARGE SCALE GENOMIC DNA]</scope>
    <source>
        <strain evidence="3">cv. Pajares</strain>
    </source>
</reference>
<dbReference type="InterPro" id="IPR057207">
    <property type="entry name" value="FBXL15_LRR"/>
</dbReference>
<dbReference type="InterPro" id="IPR006553">
    <property type="entry name" value="Leu-rich_rpt_Cys-con_subtyp"/>
</dbReference>
<evidence type="ECO:0000313" key="2">
    <source>
        <dbReference type="EMBL" id="KFK24639.1"/>
    </source>
</evidence>
<dbReference type="FunFam" id="3.80.10.10:FF:001072">
    <property type="entry name" value="F-box/LRR-repeat protein 3"/>
    <property type="match status" value="1"/>
</dbReference>
<evidence type="ECO:0000259" key="1">
    <source>
        <dbReference type="Pfam" id="PF25372"/>
    </source>
</evidence>
<dbReference type="Pfam" id="PF13516">
    <property type="entry name" value="LRR_6"/>
    <property type="match status" value="1"/>
</dbReference>
<dbReference type="Pfam" id="PF25372">
    <property type="entry name" value="DUF7885"/>
    <property type="match status" value="1"/>
</dbReference>
<proteinExistence type="predicted"/>
<gene>
    <name evidence="2" type="ordered locus">AALP_Aa8g005800</name>
</gene>
<dbReference type="GO" id="GO:0031146">
    <property type="term" value="P:SCF-dependent proteasomal ubiquitin-dependent protein catabolic process"/>
    <property type="evidence" value="ECO:0007669"/>
    <property type="project" value="TreeGrafter"/>
</dbReference>
<feature type="domain" description="F-box/LRR-repeat protein 15-like leucin rich repeat" evidence="1">
    <location>
        <begin position="362"/>
        <end position="513"/>
    </location>
</feature>
<dbReference type="PANTHER" id="PTHR13318">
    <property type="entry name" value="PARTNER OF PAIRED, ISOFORM B-RELATED"/>
    <property type="match status" value="1"/>
</dbReference>
<dbReference type="Gene3D" id="3.80.10.10">
    <property type="entry name" value="Ribonuclease Inhibitor"/>
    <property type="match status" value="3"/>
</dbReference>
<dbReference type="FunFam" id="3.80.10.10:FF:002756">
    <property type="entry name" value="F-box/LRR-repeat protein 3"/>
    <property type="match status" value="1"/>
</dbReference>
<dbReference type="SMART" id="SM00367">
    <property type="entry name" value="LRR_CC"/>
    <property type="match status" value="16"/>
</dbReference>
<dbReference type="PANTHER" id="PTHR13318:SF105">
    <property type="entry name" value="F-BOX_LRR-REPEAT PROTEIN 3"/>
    <property type="match status" value="1"/>
</dbReference>